<dbReference type="RefSeq" id="XP_025494033.1">
    <property type="nucleotide sequence ID" value="XM_025634726.1"/>
</dbReference>
<accession>A0A319CY88</accession>
<dbReference type="VEuPathDB" id="FungiDB:BO82DRAFT_352572"/>
<gene>
    <name evidence="1" type="ORF">BO82DRAFT_352572</name>
</gene>
<proteinExistence type="predicted"/>
<dbReference type="AlphaFoldDB" id="A0A319CY88"/>
<reference evidence="1 2" key="1">
    <citation type="submission" date="2016-12" db="EMBL/GenBank/DDBJ databases">
        <title>The genomes of Aspergillus section Nigri reveals drivers in fungal speciation.</title>
        <authorList>
            <consortium name="DOE Joint Genome Institute"/>
            <person name="Vesth T.C."/>
            <person name="Nybo J."/>
            <person name="Theobald S."/>
            <person name="Brandl J."/>
            <person name="Frisvad J.C."/>
            <person name="Nielsen K.F."/>
            <person name="Lyhne E.K."/>
            <person name="Kogle M.E."/>
            <person name="Kuo A."/>
            <person name="Riley R."/>
            <person name="Clum A."/>
            <person name="Nolan M."/>
            <person name="Lipzen A."/>
            <person name="Salamov A."/>
            <person name="Henrissat B."/>
            <person name="Wiebenga A."/>
            <person name="De Vries R.P."/>
            <person name="Grigoriev I.V."/>
            <person name="Mortensen U.H."/>
            <person name="Andersen M.R."/>
            <person name="Baker S.E."/>
        </authorList>
    </citation>
    <scope>NUCLEOTIDE SEQUENCE [LARGE SCALE GENOMIC DNA]</scope>
    <source>
        <strain evidence="1 2">CBS 121591</strain>
    </source>
</reference>
<protein>
    <submittedName>
        <fullName evidence="1">Uncharacterized protein</fullName>
    </submittedName>
</protein>
<organism evidence="1 2">
    <name type="scientific">Aspergillus uvarum CBS 121591</name>
    <dbReference type="NCBI Taxonomy" id="1448315"/>
    <lineage>
        <taxon>Eukaryota</taxon>
        <taxon>Fungi</taxon>
        <taxon>Dikarya</taxon>
        <taxon>Ascomycota</taxon>
        <taxon>Pezizomycotina</taxon>
        <taxon>Eurotiomycetes</taxon>
        <taxon>Eurotiomycetidae</taxon>
        <taxon>Eurotiales</taxon>
        <taxon>Aspergillaceae</taxon>
        <taxon>Aspergillus</taxon>
        <taxon>Aspergillus subgen. Circumdati</taxon>
    </lineage>
</organism>
<evidence type="ECO:0000313" key="2">
    <source>
        <dbReference type="Proteomes" id="UP000248340"/>
    </source>
</evidence>
<evidence type="ECO:0000313" key="1">
    <source>
        <dbReference type="EMBL" id="PYH83833.1"/>
    </source>
</evidence>
<dbReference type="Proteomes" id="UP000248340">
    <property type="component" value="Unassembled WGS sequence"/>
</dbReference>
<sequence>MTQPCLDKSYRRQFGAIIGLRPRISDGSATIPITSLRRMKNDERRTTNDEHNCDL</sequence>
<keyword evidence="2" id="KW-1185">Reference proteome</keyword>
<dbReference type="GeneID" id="37137467"/>
<name>A0A319CY88_9EURO</name>
<dbReference type="EMBL" id="KZ821687">
    <property type="protein sequence ID" value="PYH83833.1"/>
    <property type="molecule type" value="Genomic_DNA"/>
</dbReference>